<organism evidence="4 5">
    <name type="scientific">Salininema proteolyticum</name>
    <dbReference type="NCBI Taxonomy" id="1607685"/>
    <lineage>
        <taxon>Bacteria</taxon>
        <taxon>Bacillati</taxon>
        <taxon>Actinomycetota</taxon>
        <taxon>Actinomycetes</taxon>
        <taxon>Glycomycetales</taxon>
        <taxon>Glycomycetaceae</taxon>
        <taxon>Salininema</taxon>
    </lineage>
</organism>
<gene>
    <name evidence="4" type="ORF">ACFPET_10960</name>
</gene>
<dbReference type="Proteomes" id="UP001595823">
    <property type="component" value="Unassembled WGS sequence"/>
</dbReference>
<proteinExistence type="predicted"/>
<accession>A0ABV8TZ60</accession>
<dbReference type="InterPro" id="IPR012551">
    <property type="entry name" value="DUF1707_SHOCT-like"/>
</dbReference>
<dbReference type="PANTHER" id="PTHR40763">
    <property type="entry name" value="MEMBRANE PROTEIN-RELATED"/>
    <property type="match status" value="1"/>
</dbReference>
<feature type="compositionally biased region" description="Acidic residues" evidence="1">
    <location>
        <begin position="87"/>
        <end position="97"/>
    </location>
</feature>
<comment type="caution">
    <text evidence="4">The sequence shown here is derived from an EMBL/GenBank/DDBJ whole genome shotgun (WGS) entry which is preliminary data.</text>
</comment>
<evidence type="ECO:0000256" key="2">
    <source>
        <dbReference type="SAM" id="Phobius"/>
    </source>
</evidence>
<keyword evidence="2" id="KW-0812">Transmembrane</keyword>
<protein>
    <submittedName>
        <fullName evidence="4">DUF1707 domain-containing protein</fullName>
    </submittedName>
</protein>
<name>A0ABV8TZ60_9ACTN</name>
<reference evidence="5" key="1">
    <citation type="journal article" date="2019" name="Int. J. Syst. Evol. Microbiol.">
        <title>The Global Catalogue of Microorganisms (GCM) 10K type strain sequencing project: providing services to taxonomists for standard genome sequencing and annotation.</title>
        <authorList>
            <consortium name="The Broad Institute Genomics Platform"/>
            <consortium name="The Broad Institute Genome Sequencing Center for Infectious Disease"/>
            <person name="Wu L."/>
            <person name="Ma J."/>
        </authorList>
    </citation>
    <scope>NUCLEOTIDE SEQUENCE [LARGE SCALE GENOMIC DNA]</scope>
    <source>
        <strain evidence="5">IBRC-M 10908</strain>
    </source>
</reference>
<keyword evidence="5" id="KW-1185">Reference proteome</keyword>
<keyword evidence="2" id="KW-1133">Transmembrane helix</keyword>
<dbReference type="EMBL" id="JBHSDK010000015">
    <property type="protein sequence ID" value="MFC4335720.1"/>
    <property type="molecule type" value="Genomic_DNA"/>
</dbReference>
<dbReference type="Pfam" id="PF08044">
    <property type="entry name" value="DUF1707"/>
    <property type="match status" value="1"/>
</dbReference>
<feature type="compositionally biased region" description="Basic and acidic residues" evidence="1">
    <location>
        <begin position="70"/>
        <end position="86"/>
    </location>
</feature>
<feature type="region of interest" description="Disordered" evidence="1">
    <location>
        <begin position="66"/>
        <end position="97"/>
    </location>
</feature>
<keyword evidence="2" id="KW-0472">Membrane</keyword>
<evidence type="ECO:0000256" key="1">
    <source>
        <dbReference type="SAM" id="MobiDB-lite"/>
    </source>
</evidence>
<evidence type="ECO:0000313" key="5">
    <source>
        <dbReference type="Proteomes" id="UP001595823"/>
    </source>
</evidence>
<dbReference type="RefSeq" id="WP_380620862.1">
    <property type="nucleotide sequence ID" value="NZ_JBHSDK010000015.1"/>
</dbReference>
<feature type="transmembrane region" description="Helical" evidence="2">
    <location>
        <begin position="132"/>
        <end position="151"/>
    </location>
</feature>
<feature type="domain" description="DUF1707" evidence="3">
    <location>
        <begin position="8"/>
        <end position="60"/>
    </location>
</feature>
<sequence>MSTDPGRLRISDADREAAVELLRESVAEGRLTIGEFDERSQQVYESKTRAELELIFDDLPVNLPGAGTVVKREPEARGGAREGEVLDREEDDEDEDDENVTVLEAFQPLIWGGGITTSIWLASVLSSGQVAGFWPVWVIIPTLFVGVARLMNSKNKRRDC</sequence>
<evidence type="ECO:0000259" key="3">
    <source>
        <dbReference type="Pfam" id="PF08044"/>
    </source>
</evidence>
<dbReference type="PANTHER" id="PTHR40763:SF4">
    <property type="entry name" value="DUF1707 DOMAIN-CONTAINING PROTEIN"/>
    <property type="match status" value="1"/>
</dbReference>
<evidence type="ECO:0000313" key="4">
    <source>
        <dbReference type="EMBL" id="MFC4335720.1"/>
    </source>
</evidence>